<evidence type="ECO:0000313" key="2">
    <source>
        <dbReference type="Proteomes" id="UP000469125"/>
    </source>
</evidence>
<name>A0A6N8FI93_9BACI</name>
<evidence type="ECO:0000313" key="1">
    <source>
        <dbReference type="EMBL" id="MUK87038.1"/>
    </source>
</evidence>
<organism evidence="1 2">
    <name type="scientific">Ornithinibacillus caprae</name>
    <dbReference type="NCBI Taxonomy" id="2678566"/>
    <lineage>
        <taxon>Bacteria</taxon>
        <taxon>Bacillati</taxon>
        <taxon>Bacillota</taxon>
        <taxon>Bacilli</taxon>
        <taxon>Bacillales</taxon>
        <taxon>Bacillaceae</taxon>
        <taxon>Ornithinibacillus</taxon>
    </lineage>
</organism>
<protein>
    <recommendedName>
        <fullName evidence="3">DUF4352 domain-containing protein</fullName>
    </recommendedName>
</protein>
<dbReference type="EMBL" id="WOCA01000001">
    <property type="protein sequence ID" value="MUK87038.1"/>
    <property type="molecule type" value="Genomic_DNA"/>
</dbReference>
<comment type="caution">
    <text evidence="1">The sequence shown here is derived from an EMBL/GenBank/DDBJ whole genome shotgun (WGS) entry which is preliminary data.</text>
</comment>
<evidence type="ECO:0008006" key="3">
    <source>
        <dbReference type="Google" id="ProtNLM"/>
    </source>
</evidence>
<dbReference type="AlphaFoldDB" id="A0A6N8FI93"/>
<sequence length="103" mass="11628">MDGFIILDFLVKNTSSETQNVEDIIYSLEVTHNLEGSGFPDGAEFFDGFEKLSGPLEPNEEMEGKFITFVYESEEYYFRKDPGNIAAGSSNQVIWTIKADEAR</sequence>
<gene>
    <name evidence="1" type="ORF">GMD78_01300</name>
</gene>
<dbReference type="Proteomes" id="UP000469125">
    <property type="component" value="Unassembled WGS sequence"/>
</dbReference>
<proteinExistence type="predicted"/>
<reference evidence="1 2" key="1">
    <citation type="submission" date="2019-11" db="EMBL/GenBank/DDBJ databases">
        <authorList>
            <person name="Li X."/>
        </authorList>
    </citation>
    <scope>NUCLEOTIDE SEQUENCE [LARGE SCALE GENOMIC DNA]</scope>
    <source>
        <strain evidence="1 2">L9</strain>
    </source>
</reference>
<dbReference type="RefSeq" id="WP_155666374.1">
    <property type="nucleotide sequence ID" value="NZ_WOCA01000001.1"/>
</dbReference>
<keyword evidence="2" id="KW-1185">Reference proteome</keyword>
<accession>A0A6N8FI93</accession>